<dbReference type="Proteomes" id="UP001497512">
    <property type="component" value="Chromosome 2"/>
</dbReference>
<evidence type="ECO:0000256" key="2">
    <source>
        <dbReference type="SAM" id="MobiDB-lite"/>
    </source>
</evidence>
<feature type="region of interest" description="Disordered" evidence="2">
    <location>
        <begin position="56"/>
        <end position="78"/>
    </location>
</feature>
<evidence type="ECO:0000256" key="1">
    <source>
        <dbReference type="ARBA" id="ARBA00008614"/>
    </source>
</evidence>
<feature type="region of interest" description="Disordered" evidence="2">
    <location>
        <begin position="140"/>
        <end position="263"/>
    </location>
</feature>
<feature type="compositionally biased region" description="Polar residues" evidence="2">
    <location>
        <begin position="168"/>
        <end position="194"/>
    </location>
</feature>
<feature type="domain" description="Tify" evidence="3">
    <location>
        <begin position="312"/>
        <end position="347"/>
    </location>
</feature>
<feature type="compositionally biased region" description="Basic and acidic residues" evidence="2">
    <location>
        <begin position="150"/>
        <end position="165"/>
    </location>
</feature>
<dbReference type="Pfam" id="PF06200">
    <property type="entry name" value="tify"/>
    <property type="match status" value="1"/>
</dbReference>
<evidence type="ECO:0000313" key="4">
    <source>
        <dbReference type="EMBL" id="CAK9214389.1"/>
    </source>
</evidence>
<reference evidence="4" key="1">
    <citation type="submission" date="2024-02" db="EMBL/GenBank/DDBJ databases">
        <authorList>
            <consortium name="ELIXIR-Norway"/>
            <consortium name="Elixir Norway"/>
        </authorList>
    </citation>
    <scope>NUCLEOTIDE SEQUENCE</scope>
</reference>
<dbReference type="PANTHER" id="PTHR33077:SF8">
    <property type="entry name" value="PROTEIN TIFY 8"/>
    <property type="match status" value="1"/>
</dbReference>
<dbReference type="PROSITE" id="PS51320">
    <property type="entry name" value="TIFY"/>
    <property type="match status" value="1"/>
</dbReference>
<feature type="compositionally biased region" description="Low complexity" evidence="2">
    <location>
        <begin position="276"/>
        <end position="285"/>
    </location>
</feature>
<keyword evidence="5" id="KW-1185">Reference proteome</keyword>
<dbReference type="SMART" id="SM00979">
    <property type="entry name" value="TIFY"/>
    <property type="match status" value="1"/>
</dbReference>
<gene>
    <name evidence="4" type="ORF">CSSPTR1EN2_LOCUS12207</name>
</gene>
<feature type="compositionally biased region" description="Polar residues" evidence="2">
    <location>
        <begin position="56"/>
        <end position="73"/>
    </location>
</feature>
<dbReference type="PANTHER" id="PTHR33077">
    <property type="entry name" value="PROTEIN TIFY 4A-RELATED-RELATED"/>
    <property type="match status" value="1"/>
</dbReference>
<feature type="compositionally biased region" description="Polar residues" evidence="2">
    <location>
        <begin position="293"/>
        <end position="317"/>
    </location>
</feature>
<feature type="region of interest" description="Disordered" evidence="2">
    <location>
        <begin position="275"/>
        <end position="317"/>
    </location>
</feature>
<protein>
    <recommendedName>
        <fullName evidence="3">Tify domain-containing protein</fullName>
    </recommendedName>
</protein>
<organism evidence="4 5">
    <name type="scientific">Sphagnum troendelagicum</name>
    <dbReference type="NCBI Taxonomy" id="128251"/>
    <lineage>
        <taxon>Eukaryota</taxon>
        <taxon>Viridiplantae</taxon>
        <taxon>Streptophyta</taxon>
        <taxon>Embryophyta</taxon>
        <taxon>Bryophyta</taxon>
        <taxon>Sphagnophytina</taxon>
        <taxon>Sphagnopsida</taxon>
        <taxon>Sphagnales</taxon>
        <taxon>Sphagnaceae</taxon>
        <taxon>Sphagnum</taxon>
    </lineage>
</organism>
<evidence type="ECO:0000313" key="5">
    <source>
        <dbReference type="Proteomes" id="UP001497512"/>
    </source>
</evidence>
<dbReference type="InterPro" id="IPR040390">
    <property type="entry name" value="TIFY/JAZ"/>
</dbReference>
<evidence type="ECO:0000259" key="3">
    <source>
        <dbReference type="PROSITE" id="PS51320"/>
    </source>
</evidence>
<dbReference type="InterPro" id="IPR010399">
    <property type="entry name" value="Tify_dom"/>
</dbReference>
<comment type="similarity">
    <text evidence="1">Belongs to the TIFY/JAZ family.</text>
</comment>
<sequence>MSLLMAEKDQPMFRDFLGLSHMDEVKQAEFPSSNAFQDFRSGPSLKVEVNPETFATRASSGTVGQVETRNSPDFVSPPFGLAPATTSAEPVYWQRGKAGAIQHHGIKSAFYKPDLDSSKLSKKRESPCGRESLQDRLVEALESSRSQKTARFDKQKKEKVLDYRESPPSANNLQLSMQPPQPSTKSPTWYQQNLKPDVSNRQGKKTESLKPLFSNPGLPIRCLRPSHAITETAAATAPKENSPQIGHPAEDEGSRTGLKSSPLVGLLRSAGLLHESAAPAATGSSGPPPASKQLKSSTRSGDSMLPSGNQGASPASRQLTIFYGGQAHVYDDISPEKAEAIVALAGSDGRSWCTTYSPRPTASAPDSASEGSLMRLEKNKDKAVKSGGGKLDLSSEVQTLLRGLAQSGIRKDRPL</sequence>
<dbReference type="EMBL" id="OZ019894">
    <property type="protein sequence ID" value="CAK9214389.1"/>
    <property type="molecule type" value="Genomic_DNA"/>
</dbReference>
<accession>A0ABP0U872</accession>
<name>A0ABP0U872_9BRYO</name>
<proteinExistence type="inferred from homology"/>